<protein>
    <recommendedName>
        <fullName evidence="4">Lipoprotein</fullName>
    </recommendedName>
</protein>
<feature type="signal peptide" evidence="1">
    <location>
        <begin position="1"/>
        <end position="17"/>
    </location>
</feature>
<organism evidence="2 3">
    <name type="scientific">Paenimyroides aestuarii</name>
    <dbReference type="NCBI Taxonomy" id="2968490"/>
    <lineage>
        <taxon>Bacteria</taxon>
        <taxon>Pseudomonadati</taxon>
        <taxon>Bacteroidota</taxon>
        <taxon>Flavobacteriia</taxon>
        <taxon>Flavobacteriales</taxon>
        <taxon>Flavobacteriaceae</taxon>
        <taxon>Paenimyroides</taxon>
    </lineage>
</organism>
<feature type="chain" id="PRO_5046643513" description="Lipoprotein" evidence="1">
    <location>
        <begin position="18"/>
        <end position="150"/>
    </location>
</feature>
<evidence type="ECO:0000256" key="1">
    <source>
        <dbReference type="SAM" id="SignalP"/>
    </source>
</evidence>
<evidence type="ECO:0000313" key="3">
    <source>
        <dbReference type="Proteomes" id="UP001317001"/>
    </source>
</evidence>
<sequence>MRIILIFLILTFFSCSSIDQMGNIDQMVNYPVVYTPPKTLKEKIFYQRSSLIPSEILTLYKDKTYSFETCAQFNRGTWERREDSLFLKCKQKGFYIDSLNYIEKYKYLNICSSTPSVWIIKRKGIHRELTYFKESKSKSKKQTIFLIKRN</sequence>
<dbReference type="Proteomes" id="UP001317001">
    <property type="component" value="Chromosome"/>
</dbReference>
<proteinExistence type="predicted"/>
<dbReference type="PROSITE" id="PS51257">
    <property type="entry name" value="PROKAR_LIPOPROTEIN"/>
    <property type="match status" value="1"/>
</dbReference>
<reference evidence="2 3" key="1">
    <citation type="submission" date="2022-08" db="EMBL/GenBank/DDBJ databases">
        <title>Myroides zhujiangensis sp. nov., a novel bacterium isolated from sediment in the Pearl River Estuary.</title>
        <authorList>
            <person name="Cui L."/>
        </authorList>
    </citation>
    <scope>NUCLEOTIDE SEQUENCE [LARGE SCALE GENOMIC DNA]</scope>
    <source>
        <strain evidence="2 3">SCSIO 72103</strain>
    </source>
</reference>
<evidence type="ECO:0000313" key="2">
    <source>
        <dbReference type="EMBL" id="UUV21750.1"/>
    </source>
</evidence>
<evidence type="ECO:0008006" key="4">
    <source>
        <dbReference type="Google" id="ProtNLM"/>
    </source>
</evidence>
<dbReference type="EMBL" id="CP102382">
    <property type="protein sequence ID" value="UUV21750.1"/>
    <property type="molecule type" value="Genomic_DNA"/>
</dbReference>
<keyword evidence="1" id="KW-0732">Signal</keyword>
<dbReference type="RefSeq" id="WP_257499670.1">
    <property type="nucleotide sequence ID" value="NZ_CP102382.1"/>
</dbReference>
<keyword evidence="3" id="KW-1185">Reference proteome</keyword>
<name>A0ABY5NT84_9FLAO</name>
<accession>A0ABY5NT84</accession>
<gene>
    <name evidence="2" type="ORF">NPX36_01480</name>
</gene>